<feature type="transmembrane region" description="Helical" evidence="12">
    <location>
        <begin position="486"/>
        <end position="505"/>
    </location>
</feature>
<feature type="transmembrane region" description="Helical" evidence="12">
    <location>
        <begin position="517"/>
        <end position="536"/>
    </location>
</feature>
<evidence type="ECO:0000256" key="10">
    <source>
        <dbReference type="ARBA" id="ARBA00023136"/>
    </source>
</evidence>
<dbReference type="EMBL" id="JAESVG020000002">
    <property type="protein sequence ID" value="KAG8629981.1"/>
    <property type="molecule type" value="Genomic_DNA"/>
</dbReference>
<dbReference type="GO" id="GO:0006506">
    <property type="term" value="P:GPI anchor biosynthetic process"/>
    <property type="evidence" value="ECO:0007669"/>
    <property type="project" value="UniProtKB-UniPathway"/>
</dbReference>
<comment type="subcellular location">
    <subcellularLocation>
        <location evidence="1 12">Endoplasmic reticulum membrane</location>
        <topology evidence="1 12">Multi-pass membrane protein</topology>
    </subcellularLocation>
</comment>
<keyword evidence="9 12" id="KW-1133">Transmembrane helix</keyword>
<feature type="transmembrane region" description="Helical" evidence="12">
    <location>
        <begin position="983"/>
        <end position="1006"/>
    </location>
</feature>
<keyword evidence="6 12" id="KW-0808">Transferase</keyword>
<comment type="caution">
    <text evidence="15">The sequence shown here is derived from an EMBL/GenBank/DDBJ whole genome shotgun (WGS) entry which is preliminary data.</text>
</comment>
<evidence type="ECO:0000313" key="15">
    <source>
        <dbReference type="EMBL" id="KAG8629981.1"/>
    </source>
</evidence>
<gene>
    <name evidence="15" type="ORF">KVT40_001600</name>
</gene>
<dbReference type="Proteomes" id="UP000809789">
    <property type="component" value="Unassembled WGS sequence"/>
</dbReference>
<comment type="similarity">
    <text evidence="3 12">Belongs to the PIGG/PIGN/PIGO family. PIGG subfamily.</text>
</comment>
<dbReference type="OrthoDB" id="272139at2759"/>
<accession>A0A8K0L4Z1</accession>
<feature type="transmembrane region" description="Helical" evidence="12">
    <location>
        <begin position="542"/>
        <end position="559"/>
    </location>
</feature>
<dbReference type="PANTHER" id="PTHR23072">
    <property type="entry name" value="PHOSPHATIDYLINOSITOL GLYCAN-RELATED"/>
    <property type="match status" value="1"/>
</dbReference>
<dbReference type="SUPFAM" id="SSF53649">
    <property type="entry name" value="Alkaline phosphatase-like"/>
    <property type="match status" value="1"/>
</dbReference>
<evidence type="ECO:0000256" key="4">
    <source>
        <dbReference type="ARBA" id="ARBA00020830"/>
    </source>
</evidence>
<evidence type="ECO:0000256" key="3">
    <source>
        <dbReference type="ARBA" id="ARBA00005315"/>
    </source>
</evidence>
<dbReference type="Gene3D" id="3.40.720.10">
    <property type="entry name" value="Alkaline Phosphatase, subunit A"/>
    <property type="match status" value="2"/>
</dbReference>
<feature type="transmembrane region" description="Helical" evidence="12">
    <location>
        <begin position="12"/>
        <end position="33"/>
    </location>
</feature>
<comment type="function">
    <text evidence="12">Ethanolamine phosphate transferase involved in glycosylphosphatidylinositol-anchor biosynthesis. Transfers ethanolamine phosphate to the GPI second mannose.</text>
</comment>
<feature type="transmembrane region" description="Helical" evidence="12">
    <location>
        <begin position="804"/>
        <end position="820"/>
    </location>
</feature>
<dbReference type="PANTHER" id="PTHR23072:SF0">
    <property type="entry name" value="GPI ETHANOLAMINE PHOSPHATE TRANSFERASE 2"/>
    <property type="match status" value="1"/>
</dbReference>
<evidence type="ECO:0000313" key="16">
    <source>
        <dbReference type="Proteomes" id="UP000809789"/>
    </source>
</evidence>
<evidence type="ECO:0000256" key="13">
    <source>
        <dbReference type="SAM" id="MobiDB-lite"/>
    </source>
</evidence>
<evidence type="ECO:0000256" key="6">
    <source>
        <dbReference type="ARBA" id="ARBA00022679"/>
    </source>
</evidence>
<reference evidence="15" key="1">
    <citation type="submission" date="2021-07" db="EMBL/GenBank/DDBJ databases">
        <title>Elsinoe batatas strain:CRI-CJ2 Genome sequencing and assembly.</title>
        <authorList>
            <person name="Huang L."/>
        </authorList>
    </citation>
    <scope>NUCLEOTIDE SEQUENCE</scope>
    <source>
        <strain evidence="15">CRI-CJ2</strain>
    </source>
</reference>
<dbReference type="AlphaFoldDB" id="A0A8K0L4Z1"/>
<evidence type="ECO:0000256" key="1">
    <source>
        <dbReference type="ARBA" id="ARBA00004477"/>
    </source>
</evidence>
<feature type="compositionally biased region" description="Polar residues" evidence="13">
    <location>
        <begin position="884"/>
        <end position="902"/>
    </location>
</feature>
<feature type="domain" description="GPI ethanolamine phosphate transferase 2 C-terminal" evidence="14">
    <location>
        <begin position="481"/>
        <end position="1037"/>
    </location>
</feature>
<sequence length="1038" mass="114179">MVLSPPLRKVLLALANVLIPIACLVFATGFFPYKPLLPELATFEDQDHLEELRLLTEKSHDGALVAARPARLFDKVIFMVVDALRSDFVYGEESGFEFVQSLIRDGGAYPFTAHAAAPTVTMPRVKALTTGSVPSFADLILNLDESDTSSSLALQDTWLAQVRQHLHEVHSDEPGIGKIAFYGDDTWLKLFPDFFAAHDGTSSFFVSDFTEVDNNVTRHLPSALKSQKWDAMIMHYLGLDHIGHKTGPQGPNMLPKQKEMDGIVKQIYRAMETEPHLKDTILVLAGDHGMNSAGNHGGSAEGETSTALVFASPKLQRRSKATKRKALSAPIQPRPGSEFEYYRKVQQSDLVPTLSALLDVPIPKNSLGIIIPDLLDLYSDNVLKSLQNPYLQLLYRNSLQMLEIVKATYGADEFKGLAGRSMKMEKCTFGWEGRMQLQCLWGRAQRMILGASIDGRFTIREQAKALQDFLKEAQNTLSATASSYNVLRLVSGIALAATASLASFYSIRSLSLDPATIGFFLLTTLYGVMMFASSYVEEEQHIWYWAATAWLAVLVVLRLRQTSTPLASGICGLLLLVLHRMANRWNQTGQKHAGAPDIARNILPRFTELLWLFAFNAYASSASSLTGTTLRGIFPRLLSVALFAALVVSGLIFKFNFTRADAPELIGAGNQLTNYLTGFITGNDLVFQARSVFGLLGLLLVSTLAGHSAQAHHGQIGRVWLVQRLRPLLSVLLLTQSRTANVPLFLLYSAEYVLLRHILLGSTPPVEVIEGAKFISKLFPSNTTSASNPALNFRDDGRRTANKIAFSILLLTYASFFQLGNSNAISSIDLSQAYNGISSYNITAVGALLFLSNWAGPIWWTTAGISLLLEAQDRQRQPPHSPALSEQSDEQTQTKPNSTSAVDQLDELIDDALAPTTNGDKNKTVSKRKMPKNRPPFDLTTPPTRPSPPRTISSLFVEPSSKAGEEVKPDSAYQQYLTMATSFTAASLAATMLSCTILRTHLFIWTVFSPKYLYAVAWAIGWHLVVNVVWAGSLWVVG</sequence>
<keyword evidence="10 12" id="KW-0472">Membrane</keyword>
<evidence type="ECO:0000259" key="14">
    <source>
        <dbReference type="Pfam" id="PF19316"/>
    </source>
</evidence>
<keyword evidence="7 12" id="KW-0812">Transmembrane</keyword>
<feature type="region of interest" description="Disordered" evidence="13">
    <location>
        <begin position="873"/>
        <end position="967"/>
    </location>
</feature>
<evidence type="ECO:0000256" key="8">
    <source>
        <dbReference type="ARBA" id="ARBA00022824"/>
    </source>
</evidence>
<dbReference type="GO" id="GO:0051267">
    <property type="term" value="F:CP2 mannose-ethanolamine phosphotransferase activity"/>
    <property type="evidence" value="ECO:0007669"/>
    <property type="project" value="TreeGrafter"/>
</dbReference>
<evidence type="ECO:0000256" key="11">
    <source>
        <dbReference type="ARBA" id="ARBA00023180"/>
    </source>
</evidence>
<evidence type="ECO:0000256" key="7">
    <source>
        <dbReference type="ARBA" id="ARBA00022692"/>
    </source>
</evidence>
<dbReference type="InterPro" id="IPR017850">
    <property type="entry name" value="Alkaline_phosphatase_core_sf"/>
</dbReference>
<protein>
    <recommendedName>
        <fullName evidence="4 12">GPI ethanolamine phosphate transferase 2</fullName>
    </recommendedName>
</protein>
<dbReference type="InterPro" id="IPR002591">
    <property type="entry name" value="Phosphodiest/P_Trfase"/>
</dbReference>
<feature type="transmembrane region" description="Helical" evidence="12">
    <location>
        <begin position="566"/>
        <end position="582"/>
    </location>
</feature>
<feature type="transmembrane region" description="Helical" evidence="12">
    <location>
        <begin position="633"/>
        <end position="653"/>
    </location>
</feature>
<keyword evidence="8 12" id="KW-0256">Endoplasmic reticulum</keyword>
<dbReference type="GO" id="GO:0005789">
    <property type="term" value="C:endoplasmic reticulum membrane"/>
    <property type="evidence" value="ECO:0007669"/>
    <property type="project" value="UniProtKB-SubCell"/>
</dbReference>
<feature type="transmembrane region" description="Helical" evidence="12">
    <location>
        <begin position="1012"/>
        <end position="1037"/>
    </location>
</feature>
<proteinExistence type="inferred from homology"/>
<dbReference type="InterPro" id="IPR037674">
    <property type="entry name" value="PIG-G_N"/>
</dbReference>
<dbReference type="Pfam" id="PF01663">
    <property type="entry name" value="Phosphodiest"/>
    <property type="match status" value="1"/>
</dbReference>
<name>A0A8K0L4Z1_9PEZI</name>
<organism evidence="15 16">
    <name type="scientific">Elsinoe batatas</name>
    <dbReference type="NCBI Taxonomy" id="2601811"/>
    <lineage>
        <taxon>Eukaryota</taxon>
        <taxon>Fungi</taxon>
        <taxon>Dikarya</taxon>
        <taxon>Ascomycota</taxon>
        <taxon>Pezizomycotina</taxon>
        <taxon>Dothideomycetes</taxon>
        <taxon>Dothideomycetidae</taxon>
        <taxon>Myriangiales</taxon>
        <taxon>Elsinoaceae</taxon>
        <taxon>Elsinoe</taxon>
    </lineage>
</organism>
<feature type="transmembrane region" description="Helical" evidence="12">
    <location>
        <begin position="840"/>
        <end position="869"/>
    </location>
</feature>
<dbReference type="CDD" id="cd16024">
    <property type="entry name" value="GPI_EPT_2"/>
    <property type="match status" value="1"/>
</dbReference>
<dbReference type="InterPro" id="IPR045687">
    <property type="entry name" value="PIGG/GPI7_C"/>
</dbReference>
<comment type="pathway">
    <text evidence="2 12">Glycolipid biosynthesis; glycosylphosphatidylinositol-anchor biosynthesis.</text>
</comment>
<evidence type="ECO:0000256" key="12">
    <source>
        <dbReference type="RuleBase" id="RU367106"/>
    </source>
</evidence>
<keyword evidence="16" id="KW-1185">Reference proteome</keyword>
<keyword evidence="5 12" id="KW-0337">GPI-anchor biosynthesis</keyword>
<evidence type="ECO:0000256" key="5">
    <source>
        <dbReference type="ARBA" id="ARBA00022502"/>
    </source>
</evidence>
<evidence type="ECO:0000256" key="9">
    <source>
        <dbReference type="ARBA" id="ARBA00022989"/>
    </source>
</evidence>
<dbReference type="InterPro" id="IPR039527">
    <property type="entry name" value="PIGG/GPI7"/>
</dbReference>
<dbReference type="UniPathway" id="UPA00196"/>
<keyword evidence="11" id="KW-0325">Glycoprotein</keyword>
<dbReference type="Pfam" id="PF19316">
    <property type="entry name" value="PIGO_PIGG"/>
    <property type="match status" value="1"/>
</dbReference>
<evidence type="ECO:0000256" key="2">
    <source>
        <dbReference type="ARBA" id="ARBA00004687"/>
    </source>
</evidence>